<dbReference type="GO" id="GO:0010333">
    <property type="term" value="F:terpene synthase activity"/>
    <property type="evidence" value="ECO:0007669"/>
    <property type="project" value="InterPro"/>
</dbReference>
<dbReference type="Gene3D" id="1.50.10.160">
    <property type="match status" value="1"/>
</dbReference>
<dbReference type="Pfam" id="PF01397">
    <property type="entry name" value="Terpene_synth"/>
    <property type="match status" value="1"/>
</dbReference>
<dbReference type="InterPro" id="IPR008930">
    <property type="entry name" value="Terpenoid_cyclase/PrenylTrfase"/>
</dbReference>
<dbReference type="Gene3D" id="1.50.10.130">
    <property type="entry name" value="Terpene synthase, N-terminal domain"/>
    <property type="match status" value="1"/>
</dbReference>
<dbReference type="InterPro" id="IPR001906">
    <property type="entry name" value="Terpene_synth_N"/>
</dbReference>
<dbReference type="Proteomes" id="UP001054889">
    <property type="component" value="Unassembled WGS sequence"/>
</dbReference>
<proteinExistence type="predicted"/>
<dbReference type="InterPro" id="IPR036965">
    <property type="entry name" value="Terpene_synth_N_sf"/>
</dbReference>
<dbReference type="EMBL" id="BQKI01000332">
    <property type="protein sequence ID" value="GJN41412.1"/>
    <property type="molecule type" value="Genomic_DNA"/>
</dbReference>
<feature type="compositionally biased region" description="Low complexity" evidence="1">
    <location>
        <begin position="282"/>
        <end position="293"/>
    </location>
</feature>
<evidence type="ECO:0000256" key="1">
    <source>
        <dbReference type="SAM" id="MobiDB-lite"/>
    </source>
</evidence>
<feature type="domain" description="Terpene synthase N-terminal" evidence="2">
    <location>
        <begin position="83"/>
        <end position="240"/>
    </location>
</feature>
<sequence length="416" mass="45008">MGHHRCRIVSRSNQLSRPIVLMGYCKSHCVYRRKAIVFVVLAATSAGRRRCHHHFLGARWGKARAVAVEATGTMRFFAWDALRKNGSLFNSPAATAAALIHHYDDKAVNYLHCVVNIFGSAVPALYPPSIYSKLSMVDILEKVGISRHFHSEINSILDKAYMLWSQRDEEVMLDVATCAMAFRLLRMNGYDVSSEELSHVAEASAFSSSVEGYMDDTETILEMYKASEVCLSENEPILEKPPPSLSLFLSPLSPAPRPARPPRHARWRVLPVGSPPPPPPVRRVLPGGRRPLSPTTPCRCAARPGLEVTADRRPPPPPVDARQGPTVGGSSDHGDSSNHGGSSDHGDHGNSGGLSSSWRRALLPFLGDGRIRFGGRPSSPSSVTDGSGVVAASLLPFPASLPRADLAVALPDLAVT</sequence>
<reference evidence="3" key="2">
    <citation type="submission" date="2021-12" db="EMBL/GenBank/DDBJ databases">
        <title>Resequencing data analysis of finger millet.</title>
        <authorList>
            <person name="Hatakeyama M."/>
            <person name="Aluri S."/>
            <person name="Balachadran M.T."/>
            <person name="Sivarajan S.R."/>
            <person name="Poveda L."/>
            <person name="Shimizu-Inatsugi R."/>
            <person name="Schlapbach R."/>
            <person name="Sreeman S.M."/>
            <person name="Shimizu K.K."/>
        </authorList>
    </citation>
    <scope>NUCLEOTIDE SEQUENCE</scope>
</reference>
<accession>A0AAV5G4Y4</accession>
<evidence type="ECO:0000313" key="3">
    <source>
        <dbReference type="EMBL" id="GJN41412.1"/>
    </source>
</evidence>
<feature type="compositionally biased region" description="Basic and acidic residues" evidence="1">
    <location>
        <begin position="332"/>
        <end position="348"/>
    </location>
</feature>
<dbReference type="GO" id="GO:0016102">
    <property type="term" value="P:diterpenoid biosynthetic process"/>
    <property type="evidence" value="ECO:0007669"/>
    <property type="project" value="TreeGrafter"/>
</dbReference>
<dbReference type="PANTHER" id="PTHR31739">
    <property type="entry name" value="ENT-COPALYL DIPHOSPHATE SYNTHASE, CHLOROPLASTIC"/>
    <property type="match status" value="1"/>
</dbReference>
<keyword evidence="4" id="KW-1185">Reference proteome</keyword>
<dbReference type="AlphaFoldDB" id="A0AAV5G4Y4"/>
<protein>
    <recommendedName>
        <fullName evidence="2">Terpene synthase N-terminal domain-containing protein</fullName>
    </recommendedName>
</protein>
<reference evidence="3" key="1">
    <citation type="journal article" date="2018" name="DNA Res.">
        <title>Multiple hybrid de novo genome assembly of finger millet, an orphan allotetraploid crop.</title>
        <authorList>
            <person name="Hatakeyama M."/>
            <person name="Aluri S."/>
            <person name="Balachadran M.T."/>
            <person name="Sivarajan S.R."/>
            <person name="Patrignani A."/>
            <person name="Gruter S."/>
            <person name="Poveda L."/>
            <person name="Shimizu-Inatsugi R."/>
            <person name="Baeten J."/>
            <person name="Francoijs K.J."/>
            <person name="Nataraja K.N."/>
            <person name="Reddy Y.A.N."/>
            <person name="Phadnis S."/>
            <person name="Ravikumar R.L."/>
            <person name="Schlapbach R."/>
            <person name="Sreeman S.M."/>
            <person name="Shimizu K.K."/>
        </authorList>
    </citation>
    <scope>NUCLEOTIDE SEQUENCE</scope>
</reference>
<dbReference type="SUPFAM" id="SSF48239">
    <property type="entry name" value="Terpenoid cyclases/Protein prenyltransferases"/>
    <property type="match status" value="1"/>
</dbReference>
<name>A0AAV5G4Y4_ELECO</name>
<organism evidence="3 4">
    <name type="scientific">Eleusine coracana subsp. coracana</name>
    <dbReference type="NCBI Taxonomy" id="191504"/>
    <lineage>
        <taxon>Eukaryota</taxon>
        <taxon>Viridiplantae</taxon>
        <taxon>Streptophyta</taxon>
        <taxon>Embryophyta</taxon>
        <taxon>Tracheophyta</taxon>
        <taxon>Spermatophyta</taxon>
        <taxon>Magnoliopsida</taxon>
        <taxon>Liliopsida</taxon>
        <taxon>Poales</taxon>
        <taxon>Poaceae</taxon>
        <taxon>PACMAD clade</taxon>
        <taxon>Chloridoideae</taxon>
        <taxon>Cynodonteae</taxon>
        <taxon>Eleusininae</taxon>
        <taxon>Eleusine</taxon>
    </lineage>
</organism>
<evidence type="ECO:0000259" key="2">
    <source>
        <dbReference type="Pfam" id="PF01397"/>
    </source>
</evidence>
<feature type="region of interest" description="Disordered" evidence="1">
    <location>
        <begin position="254"/>
        <end position="355"/>
    </location>
</feature>
<dbReference type="GO" id="GO:0000287">
    <property type="term" value="F:magnesium ion binding"/>
    <property type="evidence" value="ECO:0007669"/>
    <property type="project" value="TreeGrafter"/>
</dbReference>
<gene>
    <name evidence="3" type="primary">gn00784</name>
    <name evidence="3" type="ORF">PR202_gn00784</name>
</gene>
<evidence type="ECO:0000313" key="4">
    <source>
        <dbReference type="Proteomes" id="UP001054889"/>
    </source>
</evidence>
<dbReference type="InterPro" id="IPR050148">
    <property type="entry name" value="Terpene_synthase-like"/>
</dbReference>
<dbReference type="PANTHER" id="PTHR31739:SF22">
    <property type="entry name" value="9-BETA-PIMARA-7,15-DIENE SYNTHASE, CHLOROPLASTIC"/>
    <property type="match status" value="1"/>
</dbReference>
<comment type="caution">
    <text evidence="3">The sequence shown here is derived from an EMBL/GenBank/DDBJ whole genome shotgun (WGS) entry which is preliminary data.</text>
</comment>